<name>A0AAV7PAE4_PLEWA</name>
<accession>A0AAV7PAE4</accession>
<feature type="region of interest" description="Disordered" evidence="1">
    <location>
        <begin position="35"/>
        <end position="89"/>
    </location>
</feature>
<keyword evidence="3" id="KW-1185">Reference proteome</keyword>
<dbReference type="EMBL" id="JANPWB010000011">
    <property type="protein sequence ID" value="KAJ1124119.1"/>
    <property type="molecule type" value="Genomic_DNA"/>
</dbReference>
<proteinExistence type="predicted"/>
<comment type="caution">
    <text evidence="2">The sequence shown here is derived from an EMBL/GenBank/DDBJ whole genome shotgun (WGS) entry which is preliminary data.</text>
</comment>
<protein>
    <submittedName>
        <fullName evidence="2">Uncharacterized protein</fullName>
    </submittedName>
</protein>
<reference evidence="2" key="1">
    <citation type="journal article" date="2022" name="bioRxiv">
        <title>Sequencing and chromosome-scale assembly of the giantPleurodeles waltlgenome.</title>
        <authorList>
            <person name="Brown T."/>
            <person name="Elewa A."/>
            <person name="Iarovenko S."/>
            <person name="Subramanian E."/>
            <person name="Araus A.J."/>
            <person name="Petzold A."/>
            <person name="Susuki M."/>
            <person name="Suzuki K.-i.T."/>
            <person name="Hayashi T."/>
            <person name="Toyoda A."/>
            <person name="Oliveira C."/>
            <person name="Osipova E."/>
            <person name="Leigh N.D."/>
            <person name="Simon A."/>
            <person name="Yun M.H."/>
        </authorList>
    </citation>
    <scope>NUCLEOTIDE SEQUENCE</scope>
    <source>
        <strain evidence="2">20211129_DDA</strain>
        <tissue evidence="2">Liver</tissue>
    </source>
</reference>
<dbReference type="Proteomes" id="UP001066276">
    <property type="component" value="Chromosome 7"/>
</dbReference>
<gene>
    <name evidence="2" type="ORF">NDU88_002581</name>
</gene>
<evidence type="ECO:0000256" key="1">
    <source>
        <dbReference type="SAM" id="MobiDB-lite"/>
    </source>
</evidence>
<sequence>MSLHPGPLTEFGTRTLRLPGIPFWACPLRPHLHSASHRPGCTLPPRPSLAPPTPLQLRNRPGSTRRLARHNRCRNSSRRSARRVQQPQRLQPHYVHAPGLLQQSQCFLDFFIRHPHKYCDDERVDAIRLLVAWYGPDGG</sequence>
<evidence type="ECO:0000313" key="2">
    <source>
        <dbReference type="EMBL" id="KAJ1124119.1"/>
    </source>
</evidence>
<organism evidence="2 3">
    <name type="scientific">Pleurodeles waltl</name>
    <name type="common">Iberian ribbed newt</name>
    <dbReference type="NCBI Taxonomy" id="8319"/>
    <lineage>
        <taxon>Eukaryota</taxon>
        <taxon>Metazoa</taxon>
        <taxon>Chordata</taxon>
        <taxon>Craniata</taxon>
        <taxon>Vertebrata</taxon>
        <taxon>Euteleostomi</taxon>
        <taxon>Amphibia</taxon>
        <taxon>Batrachia</taxon>
        <taxon>Caudata</taxon>
        <taxon>Salamandroidea</taxon>
        <taxon>Salamandridae</taxon>
        <taxon>Pleurodelinae</taxon>
        <taxon>Pleurodeles</taxon>
    </lineage>
</organism>
<evidence type="ECO:0000313" key="3">
    <source>
        <dbReference type="Proteomes" id="UP001066276"/>
    </source>
</evidence>
<feature type="compositionally biased region" description="Pro residues" evidence="1">
    <location>
        <begin position="42"/>
        <end position="54"/>
    </location>
</feature>
<feature type="compositionally biased region" description="Basic residues" evidence="1">
    <location>
        <begin position="66"/>
        <end position="82"/>
    </location>
</feature>
<dbReference type="AlphaFoldDB" id="A0AAV7PAE4"/>